<dbReference type="EMBL" id="CP036275">
    <property type="protein sequence ID" value="QDU40046.1"/>
    <property type="molecule type" value="Genomic_DNA"/>
</dbReference>
<sequence>MATAVKPQAISGVSAGVENTIETVYPSVSATGLGRLFGRLYNSIPLKINGIKLSQILFCLPTAPIPMLFLYLPMKVGGNRYLLTNRSIQIWSALGGRMVQQLPLTEIAEIQIHVQSGQEFFNSGDLVLINKGGDAAMQLDGVPYPHRFRQIILDARNARVQSDESLAVIQARG</sequence>
<dbReference type="InterPro" id="IPR005182">
    <property type="entry name" value="YdbS-like_PH"/>
</dbReference>
<evidence type="ECO:0000313" key="3">
    <source>
        <dbReference type="Proteomes" id="UP000320496"/>
    </source>
</evidence>
<feature type="domain" description="YdbS-like PH" evidence="1">
    <location>
        <begin position="80"/>
        <end position="152"/>
    </location>
</feature>
<dbReference type="AlphaFoldDB" id="A0A517ZC19"/>
<organism evidence="2 3">
    <name type="scientific">Maioricimonas rarisocia</name>
    <dbReference type="NCBI Taxonomy" id="2528026"/>
    <lineage>
        <taxon>Bacteria</taxon>
        <taxon>Pseudomonadati</taxon>
        <taxon>Planctomycetota</taxon>
        <taxon>Planctomycetia</taxon>
        <taxon>Planctomycetales</taxon>
        <taxon>Planctomycetaceae</taxon>
        <taxon>Maioricimonas</taxon>
    </lineage>
</organism>
<evidence type="ECO:0000313" key="2">
    <source>
        <dbReference type="EMBL" id="QDU40046.1"/>
    </source>
</evidence>
<dbReference type="RefSeq" id="WP_145371168.1">
    <property type="nucleotide sequence ID" value="NZ_CP036275.1"/>
</dbReference>
<name>A0A517ZC19_9PLAN</name>
<dbReference type="KEGG" id="mri:Mal4_44000"/>
<dbReference type="OrthoDB" id="268353at2"/>
<keyword evidence="3" id="KW-1185">Reference proteome</keyword>
<protein>
    <recommendedName>
        <fullName evidence="1">YdbS-like PH domain-containing protein</fullName>
    </recommendedName>
</protein>
<dbReference type="Pfam" id="PF03703">
    <property type="entry name" value="bPH_2"/>
    <property type="match status" value="1"/>
</dbReference>
<gene>
    <name evidence="2" type="ORF">Mal4_44000</name>
</gene>
<proteinExistence type="predicted"/>
<reference evidence="2 3" key="1">
    <citation type="submission" date="2019-02" db="EMBL/GenBank/DDBJ databases">
        <title>Deep-cultivation of Planctomycetes and their phenomic and genomic characterization uncovers novel biology.</title>
        <authorList>
            <person name="Wiegand S."/>
            <person name="Jogler M."/>
            <person name="Boedeker C."/>
            <person name="Pinto D."/>
            <person name="Vollmers J."/>
            <person name="Rivas-Marin E."/>
            <person name="Kohn T."/>
            <person name="Peeters S.H."/>
            <person name="Heuer A."/>
            <person name="Rast P."/>
            <person name="Oberbeckmann S."/>
            <person name="Bunk B."/>
            <person name="Jeske O."/>
            <person name="Meyerdierks A."/>
            <person name="Storesund J.E."/>
            <person name="Kallscheuer N."/>
            <person name="Luecker S."/>
            <person name="Lage O.M."/>
            <person name="Pohl T."/>
            <person name="Merkel B.J."/>
            <person name="Hornburger P."/>
            <person name="Mueller R.-W."/>
            <person name="Bruemmer F."/>
            <person name="Labrenz M."/>
            <person name="Spormann A.M."/>
            <person name="Op den Camp H."/>
            <person name="Overmann J."/>
            <person name="Amann R."/>
            <person name="Jetten M.S.M."/>
            <person name="Mascher T."/>
            <person name="Medema M.H."/>
            <person name="Devos D.P."/>
            <person name="Kaster A.-K."/>
            <person name="Ovreas L."/>
            <person name="Rohde M."/>
            <person name="Galperin M.Y."/>
            <person name="Jogler C."/>
        </authorList>
    </citation>
    <scope>NUCLEOTIDE SEQUENCE [LARGE SCALE GENOMIC DNA]</scope>
    <source>
        <strain evidence="2 3">Mal4</strain>
    </source>
</reference>
<dbReference type="Proteomes" id="UP000320496">
    <property type="component" value="Chromosome"/>
</dbReference>
<evidence type="ECO:0000259" key="1">
    <source>
        <dbReference type="Pfam" id="PF03703"/>
    </source>
</evidence>
<accession>A0A517ZC19</accession>